<accession>A0ABX8CW77</accession>
<gene>
    <name evidence="1" type="ORF">KHQ06_16100</name>
</gene>
<sequence>MSEADAALPESAVAIFCTMLAMSEPGSVHAGVDEVARLATRASLSEFVWGLCTAWQRAGYPANSQWVVHALGLLGDDRVALALGQLILTWSGTYGSARAVACLDVFAAIGTSRSLEQLDRMSYDGRSPRVRRAALEKLSAVDAGHGMSYW</sequence>
<evidence type="ECO:0008006" key="3">
    <source>
        <dbReference type="Google" id="ProtNLM"/>
    </source>
</evidence>
<name>A0ABX8CW77_9NOCA</name>
<dbReference type="EMBL" id="CP074371">
    <property type="protein sequence ID" value="QVI24157.1"/>
    <property type="molecule type" value="Genomic_DNA"/>
</dbReference>
<organism evidence="1 2">
    <name type="scientific">Nocardia tengchongensis</name>
    <dbReference type="NCBI Taxonomy" id="2055889"/>
    <lineage>
        <taxon>Bacteria</taxon>
        <taxon>Bacillati</taxon>
        <taxon>Actinomycetota</taxon>
        <taxon>Actinomycetes</taxon>
        <taxon>Mycobacteriales</taxon>
        <taxon>Nocardiaceae</taxon>
        <taxon>Nocardia</taxon>
    </lineage>
</organism>
<keyword evidence="2" id="KW-1185">Reference proteome</keyword>
<evidence type="ECO:0000313" key="1">
    <source>
        <dbReference type="EMBL" id="QVI24157.1"/>
    </source>
</evidence>
<dbReference type="RefSeq" id="WP_213560221.1">
    <property type="nucleotide sequence ID" value="NZ_JBHZDI010000067.1"/>
</dbReference>
<proteinExistence type="predicted"/>
<reference evidence="1 2" key="1">
    <citation type="submission" date="2021-04" db="EMBL/GenBank/DDBJ databases">
        <title>Nocardia tengchongensis.</title>
        <authorList>
            <person name="Zhuang k."/>
            <person name="Ran Y."/>
            <person name="Li W."/>
        </authorList>
    </citation>
    <scope>NUCLEOTIDE SEQUENCE [LARGE SCALE GENOMIC DNA]</scope>
    <source>
        <strain evidence="1 2">CFH S0057</strain>
    </source>
</reference>
<dbReference type="Proteomes" id="UP000683310">
    <property type="component" value="Chromosome"/>
</dbReference>
<evidence type="ECO:0000313" key="2">
    <source>
        <dbReference type="Proteomes" id="UP000683310"/>
    </source>
</evidence>
<protein>
    <recommendedName>
        <fullName evidence="3">HEAT repeat domain-containing protein</fullName>
    </recommendedName>
</protein>